<accession>A0ABD6BV52</accession>
<sequence>MAANEVVSSVIRDAFPDRPVAELCEVGTSWNGANETLGVQFADGDRAFCKVAVDGDGTRIARERAVLRYVAAERSIPVPSVLAADRNGTPPYLVTAPVSGRELTVAWNDADENSAREALLYRVGRTLATLHAELFDAHGEIVGEADAATPAIAIDPAPWPDVLRSTIERTREIGTTERLAGHYDAVVDCVEANRSRLSDAPAALLHGDVAMPNLFVADNAAVDDDTTVDDGIAAIDWELAHVGDPARDLVRAEDQLLNGFDSTGPEAYATALHDGYREVAGGLPPGFAERRPVYEVVRMLGRSGFLDQWATYLDEPIDALADRADAELQARLTAV</sequence>
<keyword evidence="3" id="KW-1185">Reference proteome</keyword>
<evidence type="ECO:0000259" key="1">
    <source>
        <dbReference type="Pfam" id="PF01636"/>
    </source>
</evidence>
<dbReference type="Pfam" id="PF01636">
    <property type="entry name" value="APH"/>
    <property type="match status" value="1"/>
</dbReference>
<dbReference type="InterPro" id="IPR051678">
    <property type="entry name" value="AGP_Transferase"/>
</dbReference>
<evidence type="ECO:0000313" key="2">
    <source>
        <dbReference type="EMBL" id="MFD1568998.1"/>
    </source>
</evidence>
<feature type="domain" description="Aminoglycoside phosphotransferase" evidence="1">
    <location>
        <begin position="46"/>
        <end position="279"/>
    </location>
</feature>
<dbReference type="InterPro" id="IPR002575">
    <property type="entry name" value="Aminoglycoside_PTrfase"/>
</dbReference>
<dbReference type="Gene3D" id="3.90.1200.10">
    <property type="match status" value="1"/>
</dbReference>
<gene>
    <name evidence="2" type="ORF">ACFR9T_00045</name>
</gene>
<dbReference type="RefSeq" id="WP_256418569.1">
    <property type="nucleotide sequence ID" value="NZ_JANHDL010000006.1"/>
</dbReference>
<dbReference type="Gene3D" id="3.30.200.20">
    <property type="entry name" value="Phosphorylase Kinase, domain 1"/>
    <property type="match status" value="1"/>
</dbReference>
<dbReference type="EMBL" id="JBHUDB010000001">
    <property type="protein sequence ID" value="MFD1568998.1"/>
    <property type="molecule type" value="Genomic_DNA"/>
</dbReference>
<dbReference type="InterPro" id="IPR011009">
    <property type="entry name" value="Kinase-like_dom_sf"/>
</dbReference>
<dbReference type="AlphaFoldDB" id="A0ABD6BV52"/>
<organism evidence="2 3">
    <name type="scientific">Halorubrum laminariae</name>
    <dbReference type="NCBI Taxonomy" id="1433523"/>
    <lineage>
        <taxon>Archaea</taxon>
        <taxon>Methanobacteriati</taxon>
        <taxon>Methanobacteriota</taxon>
        <taxon>Stenosarchaea group</taxon>
        <taxon>Halobacteria</taxon>
        <taxon>Halobacteriales</taxon>
        <taxon>Haloferacaceae</taxon>
        <taxon>Halorubrum</taxon>
    </lineage>
</organism>
<protein>
    <submittedName>
        <fullName evidence="2">Phosphotransferase family protein</fullName>
    </submittedName>
</protein>
<dbReference type="SUPFAM" id="SSF56112">
    <property type="entry name" value="Protein kinase-like (PK-like)"/>
    <property type="match status" value="1"/>
</dbReference>
<dbReference type="Proteomes" id="UP001597185">
    <property type="component" value="Unassembled WGS sequence"/>
</dbReference>
<name>A0ABD6BV52_9EURY</name>
<comment type="caution">
    <text evidence="2">The sequence shown here is derived from an EMBL/GenBank/DDBJ whole genome shotgun (WGS) entry which is preliminary data.</text>
</comment>
<dbReference type="PANTHER" id="PTHR21310">
    <property type="entry name" value="AMINOGLYCOSIDE PHOSPHOTRANSFERASE-RELATED-RELATED"/>
    <property type="match status" value="1"/>
</dbReference>
<evidence type="ECO:0000313" key="3">
    <source>
        <dbReference type="Proteomes" id="UP001597185"/>
    </source>
</evidence>
<reference evidence="2 3" key="1">
    <citation type="journal article" date="2019" name="Int. J. Syst. Evol. Microbiol.">
        <title>The Global Catalogue of Microorganisms (GCM) 10K type strain sequencing project: providing services to taxonomists for standard genome sequencing and annotation.</title>
        <authorList>
            <consortium name="The Broad Institute Genomics Platform"/>
            <consortium name="The Broad Institute Genome Sequencing Center for Infectious Disease"/>
            <person name="Wu L."/>
            <person name="Ma J."/>
        </authorList>
    </citation>
    <scope>NUCLEOTIDE SEQUENCE [LARGE SCALE GENOMIC DNA]</scope>
    <source>
        <strain evidence="2 3">CGMCC 1.12689</strain>
    </source>
</reference>
<proteinExistence type="predicted"/>